<evidence type="ECO:0000313" key="1">
    <source>
        <dbReference type="EMBL" id="BCL56476.1"/>
    </source>
</evidence>
<dbReference type="AlphaFoldDB" id="A0A2T3FXB9"/>
<dbReference type="Proteomes" id="UP000240974">
    <property type="component" value="Unassembled WGS sequence"/>
</dbReference>
<sequence length="113" mass="13093">MKQVVLEFDDEEMELLEEQFKQIQDVAGMETIEDYIYYATMSHCKTMQAASKMFGQSGDIEKLMADENVHVGVVNMPIQLSNVEDKDEFSRYLNDVLNDAVKDFMNRNNEPLN</sequence>
<name>A0A2T3FXB9_9FIRM</name>
<evidence type="ECO:0000313" key="3">
    <source>
        <dbReference type="EMBL" id="MCQ5061694.1"/>
    </source>
</evidence>
<dbReference type="Proteomes" id="UP000593842">
    <property type="component" value="Chromosome"/>
</dbReference>
<dbReference type="Proteomes" id="UP001197827">
    <property type="component" value="Unassembled WGS sequence"/>
</dbReference>
<protein>
    <submittedName>
        <fullName evidence="4">Uncharacterized protein</fullName>
    </submittedName>
</protein>
<dbReference type="EMBL" id="AP024085">
    <property type="protein sequence ID" value="BCL56476.1"/>
    <property type="molecule type" value="Genomic_DNA"/>
</dbReference>
<accession>A0A2T3FXB9</accession>
<dbReference type="Proteomes" id="UP001204814">
    <property type="component" value="Unassembled WGS sequence"/>
</dbReference>
<proteinExistence type="predicted"/>
<evidence type="ECO:0000313" key="2">
    <source>
        <dbReference type="EMBL" id="MCB8563229.1"/>
    </source>
</evidence>
<evidence type="ECO:0000313" key="4">
    <source>
        <dbReference type="EMBL" id="PST39935.1"/>
    </source>
</evidence>
<dbReference type="KEGG" id="fit:Fi14EGH31_01880"/>
<reference evidence="3" key="5">
    <citation type="submission" date="2022-06" db="EMBL/GenBank/DDBJ databases">
        <title>Isolation of gut microbiota from human fecal samples.</title>
        <authorList>
            <person name="Pamer E.G."/>
            <person name="Barat B."/>
            <person name="Waligurski E."/>
            <person name="Medina S."/>
            <person name="Paddock L."/>
            <person name="Mostad J."/>
        </authorList>
    </citation>
    <scope>NUCLEOTIDE SEQUENCE</scope>
    <source>
        <strain evidence="3">DFI.6.24</strain>
    </source>
</reference>
<dbReference type="EMBL" id="JANGBO010000005">
    <property type="protein sequence ID" value="MCQ5061694.1"/>
    <property type="molecule type" value="Genomic_DNA"/>
</dbReference>
<dbReference type="GeneID" id="70578596"/>
<evidence type="ECO:0000313" key="6">
    <source>
        <dbReference type="Proteomes" id="UP000593842"/>
    </source>
</evidence>
<evidence type="ECO:0000313" key="5">
    <source>
        <dbReference type="Proteomes" id="UP000240974"/>
    </source>
</evidence>
<reference evidence="1" key="2">
    <citation type="journal article" date="2020" name="Microbiol. Resour. Announc.">
        <title>Complete Genome Sequence of Faecalibacillus intestinalis JCM 34082, Isolated from Feces from a Healthy Japanese Female.</title>
        <authorList>
            <person name="Sakamoto M."/>
            <person name="Ikeyama N."/>
            <person name="Toyoda A."/>
            <person name="Murakami T."/>
            <person name="Mori H."/>
            <person name="Ohkuma M."/>
        </authorList>
    </citation>
    <scope>NUCLEOTIDE SEQUENCE</scope>
    <source>
        <strain evidence="1">14EGH31</strain>
    </source>
</reference>
<gene>
    <name evidence="4" type="ORF">C7U54_09675</name>
    <name evidence="1" type="ORF">Fi14EGH31_01880</name>
    <name evidence="2" type="ORF">LJD74_14660</name>
    <name evidence="3" type="ORF">NE542_07635</name>
</gene>
<dbReference type="RefSeq" id="WP_022002559.1">
    <property type="nucleotide sequence ID" value="NZ_AP024085.1"/>
</dbReference>
<keyword evidence="5" id="KW-1185">Reference proteome</keyword>
<reference evidence="2" key="4">
    <citation type="submission" date="2021-10" db="EMBL/GenBank/DDBJ databases">
        <title>Collection of gut derived symbiotic bacterial strains cultured from healthy donors.</title>
        <authorList>
            <person name="Lin H."/>
            <person name="Littmann E."/>
            <person name="Kohout C."/>
            <person name="Pamer E.G."/>
        </authorList>
    </citation>
    <scope>NUCLEOTIDE SEQUENCE</scope>
    <source>
        <strain evidence="2">DFI.5.2</strain>
    </source>
</reference>
<dbReference type="EMBL" id="JAJDKQ010000050">
    <property type="protein sequence ID" value="MCB8563229.1"/>
    <property type="molecule type" value="Genomic_DNA"/>
</dbReference>
<reference evidence="6" key="3">
    <citation type="submission" date="2020-09" db="EMBL/GenBank/DDBJ databases">
        <title>Complete genome sequencing of Faecalibacillus intestinalis strain 14EGH31.</title>
        <authorList>
            <person name="Sakamoto M."/>
            <person name="Murakami T."/>
            <person name="Mori H."/>
        </authorList>
    </citation>
    <scope>NUCLEOTIDE SEQUENCE [LARGE SCALE GENOMIC DNA]</scope>
    <source>
        <strain evidence="6">14EGH31</strain>
    </source>
</reference>
<dbReference type="EMBL" id="PYLQ01000014">
    <property type="protein sequence ID" value="PST39935.1"/>
    <property type="molecule type" value="Genomic_DNA"/>
</dbReference>
<organism evidence="4 5">
    <name type="scientific">Faecalibacillus intestinalis</name>
    <dbReference type="NCBI Taxonomy" id="1982626"/>
    <lineage>
        <taxon>Bacteria</taxon>
        <taxon>Bacillati</taxon>
        <taxon>Bacillota</taxon>
        <taxon>Erysipelotrichia</taxon>
        <taxon>Erysipelotrichales</taxon>
        <taxon>Coprobacillaceae</taxon>
        <taxon>Faecalibacillus</taxon>
    </lineage>
</organism>
<reference evidence="4 5" key="1">
    <citation type="journal article" date="2019" name="Int. J. Syst. Evol. Microbiol.">
        <title>Faecalibacillus intestinalis gen. nov., sp. nov. and Faecalibacillus faecis sp. nov., isolated from human faeces.</title>
        <authorList>
            <person name="Seo B."/>
            <person name="Jeon K."/>
            <person name="Baek I."/>
            <person name="Lee Y.M."/>
            <person name="Baek K."/>
            <person name="Ko G."/>
        </authorList>
    </citation>
    <scope>NUCLEOTIDE SEQUENCE [LARGE SCALE GENOMIC DNA]</scope>
    <source>
        <strain evidence="4 5">SNUG30099</strain>
    </source>
</reference>